<dbReference type="Proteomes" id="UP000293952">
    <property type="component" value="Unassembled WGS sequence"/>
</dbReference>
<comment type="caution">
    <text evidence="2">The sequence shown here is derived from an EMBL/GenBank/DDBJ whole genome shotgun (WGS) entry which is preliminary data.</text>
</comment>
<feature type="transmembrane region" description="Helical" evidence="1">
    <location>
        <begin position="65"/>
        <end position="85"/>
    </location>
</feature>
<feature type="transmembrane region" description="Helical" evidence="1">
    <location>
        <begin position="7"/>
        <end position="22"/>
    </location>
</feature>
<accession>A0A4Q4KM57</accession>
<dbReference type="OrthoDB" id="1447802at2"/>
<keyword evidence="3" id="KW-1185">Reference proteome</keyword>
<evidence type="ECO:0000313" key="2">
    <source>
        <dbReference type="EMBL" id="RYM33827.1"/>
    </source>
</evidence>
<keyword evidence="1" id="KW-0812">Transmembrane</keyword>
<feature type="transmembrane region" description="Helical" evidence="1">
    <location>
        <begin position="91"/>
        <end position="112"/>
    </location>
</feature>
<dbReference type="AlphaFoldDB" id="A0A4Q4KM57"/>
<protein>
    <recommendedName>
        <fullName evidence="4">Magnesium citrate secondary transporter</fullName>
    </recommendedName>
</protein>
<dbReference type="EMBL" id="SETE01000003">
    <property type="protein sequence ID" value="RYM33827.1"/>
    <property type="molecule type" value="Genomic_DNA"/>
</dbReference>
<gene>
    <name evidence="2" type="ORF">ERX46_07630</name>
</gene>
<evidence type="ECO:0008006" key="4">
    <source>
        <dbReference type="Google" id="ProtNLM"/>
    </source>
</evidence>
<dbReference type="RefSeq" id="WP_130093268.1">
    <property type="nucleotide sequence ID" value="NZ_SETE01000003.1"/>
</dbReference>
<keyword evidence="1" id="KW-0472">Membrane</keyword>
<proteinExistence type="predicted"/>
<evidence type="ECO:0000313" key="3">
    <source>
        <dbReference type="Proteomes" id="UP000293952"/>
    </source>
</evidence>
<sequence length="115" mass="13347">MKTITHPLFIVLAIIYAVYYGLKQTDLVFPVLVSNYLADLLSIFLVNTFALWSIRKIKNKPNLELPIPLVLLSVIMFSIFFEYILPQKSPIYVYDPWDVLCYAISGAGYVLWRRI</sequence>
<reference evidence="2 3" key="1">
    <citation type="submission" date="2019-02" db="EMBL/GenBank/DDBJ databases">
        <title>Genome sequence of the sea-ice species Brumimicrobium glaciale.</title>
        <authorList>
            <person name="Bowman J.P."/>
        </authorList>
    </citation>
    <scope>NUCLEOTIDE SEQUENCE [LARGE SCALE GENOMIC DNA]</scope>
    <source>
        <strain evidence="2 3">IC156</strain>
    </source>
</reference>
<keyword evidence="1" id="KW-1133">Transmembrane helix</keyword>
<evidence type="ECO:0000256" key="1">
    <source>
        <dbReference type="SAM" id="Phobius"/>
    </source>
</evidence>
<organism evidence="2 3">
    <name type="scientific">Brumimicrobium glaciale</name>
    <dbReference type="NCBI Taxonomy" id="200475"/>
    <lineage>
        <taxon>Bacteria</taxon>
        <taxon>Pseudomonadati</taxon>
        <taxon>Bacteroidota</taxon>
        <taxon>Flavobacteriia</taxon>
        <taxon>Flavobacteriales</taxon>
        <taxon>Crocinitomicaceae</taxon>
        <taxon>Brumimicrobium</taxon>
    </lineage>
</organism>
<feature type="transmembrane region" description="Helical" evidence="1">
    <location>
        <begin position="28"/>
        <end position="53"/>
    </location>
</feature>
<name>A0A4Q4KM57_9FLAO</name>